<dbReference type="SUPFAM" id="SSF48403">
    <property type="entry name" value="Ankyrin repeat"/>
    <property type="match status" value="1"/>
</dbReference>
<proteinExistence type="predicted"/>
<dbReference type="AlphaFoldDB" id="A0AAE1G3N7"/>
<dbReference type="Gene3D" id="1.25.40.20">
    <property type="entry name" value="Ankyrin repeat-containing domain"/>
    <property type="match status" value="1"/>
</dbReference>
<gene>
    <name evidence="1" type="ORF">Pcinc_010129</name>
</gene>
<dbReference type="Proteomes" id="UP001286313">
    <property type="component" value="Unassembled WGS sequence"/>
</dbReference>
<keyword evidence="2" id="KW-1185">Reference proteome</keyword>
<organism evidence="1 2">
    <name type="scientific">Petrolisthes cinctipes</name>
    <name type="common">Flat porcelain crab</name>
    <dbReference type="NCBI Taxonomy" id="88211"/>
    <lineage>
        <taxon>Eukaryota</taxon>
        <taxon>Metazoa</taxon>
        <taxon>Ecdysozoa</taxon>
        <taxon>Arthropoda</taxon>
        <taxon>Crustacea</taxon>
        <taxon>Multicrustacea</taxon>
        <taxon>Malacostraca</taxon>
        <taxon>Eumalacostraca</taxon>
        <taxon>Eucarida</taxon>
        <taxon>Decapoda</taxon>
        <taxon>Pleocyemata</taxon>
        <taxon>Anomura</taxon>
        <taxon>Galatheoidea</taxon>
        <taxon>Porcellanidae</taxon>
        <taxon>Petrolisthes</taxon>
    </lineage>
</organism>
<evidence type="ECO:0000313" key="2">
    <source>
        <dbReference type="Proteomes" id="UP001286313"/>
    </source>
</evidence>
<comment type="caution">
    <text evidence="1">The sequence shown here is derived from an EMBL/GenBank/DDBJ whole genome shotgun (WGS) entry which is preliminary data.</text>
</comment>
<evidence type="ECO:0000313" key="1">
    <source>
        <dbReference type="EMBL" id="KAK3885672.1"/>
    </source>
</evidence>
<dbReference type="InterPro" id="IPR036770">
    <property type="entry name" value="Ankyrin_rpt-contain_sf"/>
</dbReference>
<protein>
    <submittedName>
        <fullName evidence="1">Uncharacterized protein</fullName>
    </submittedName>
</protein>
<dbReference type="EMBL" id="JAWQEG010000777">
    <property type="protein sequence ID" value="KAK3885672.1"/>
    <property type="molecule type" value="Genomic_DNA"/>
</dbReference>
<reference evidence="1" key="1">
    <citation type="submission" date="2023-10" db="EMBL/GenBank/DDBJ databases">
        <title>Genome assemblies of two species of porcelain crab, Petrolisthes cinctipes and Petrolisthes manimaculis (Anomura: Porcellanidae).</title>
        <authorList>
            <person name="Angst P."/>
        </authorList>
    </citation>
    <scope>NUCLEOTIDE SEQUENCE</scope>
    <source>
        <strain evidence="1">PB745_01</strain>
        <tissue evidence="1">Gill</tissue>
    </source>
</reference>
<name>A0AAE1G3N7_PETCI</name>
<accession>A0AAE1G3N7</accession>
<sequence length="152" mass="17154">MTADVEKQKVRLDLEPHADLSPLATAVNKLTDDDGPRNEGLITYCKKLVERKRPASSCFLDLIYDDTSSELVLKTFLKGITSDEAVASSNSLYGKHSVLYMAVDTCNELRVQTLLSYKASPWREEPTGELPLHRAAERGHNIRISFMFFYVQ</sequence>